<feature type="domain" description="Response regulatory" evidence="10">
    <location>
        <begin position="1573"/>
        <end position="1706"/>
    </location>
</feature>
<evidence type="ECO:0000256" key="4">
    <source>
        <dbReference type="ARBA" id="ARBA00022737"/>
    </source>
</evidence>
<dbReference type="InterPro" id="IPR003661">
    <property type="entry name" value="HisK_dim/P_dom"/>
</dbReference>
<dbReference type="SMART" id="SM00387">
    <property type="entry name" value="HATPase_c"/>
    <property type="match status" value="1"/>
</dbReference>
<dbReference type="PANTHER" id="PTHR43719">
    <property type="entry name" value="TWO-COMPONENT HISTIDINE KINASE"/>
    <property type="match status" value="1"/>
</dbReference>
<dbReference type="SUPFAM" id="SSF47384">
    <property type="entry name" value="Homodimeric domain of signal transducing histidine kinase"/>
    <property type="match status" value="1"/>
</dbReference>
<dbReference type="Gene3D" id="1.10.287.130">
    <property type="match status" value="1"/>
</dbReference>
<protein>
    <recommendedName>
        <fullName evidence="2">histidine kinase</fullName>
        <ecNumber evidence="2">2.7.13.3</ecNumber>
    </recommendedName>
</protein>
<dbReference type="Proteomes" id="UP000826271">
    <property type="component" value="Unassembled WGS sequence"/>
</dbReference>
<dbReference type="EC" id="2.7.13.3" evidence="2"/>
<dbReference type="SUPFAM" id="SSF81901">
    <property type="entry name" value="HCP-like"/>
    <property type="match status" value="1"/>
</dbReference>
<feature type="repeat" description="PPR" evidence="6">
    <location>
        <begin position="225"/>
        <end position="259"/>
    </location>
</feature>
<dbReference type="Gene3D" id="3.40.50.2300">
    <property type="match status" value="1"/>
</dbReference>
<dbReference type="PROSITE" id="PS50109">
    <property type="entry name" value="HIS_KIN"/>
    <property type="match status" value="1"/>
</dbReference>
<feature type="repeat" description="PPR" evidence="6">
    <location>
        <begin position="328"/>
        <end position="362"/>
    </location>
</feature>
<dbReference type="Pfam" id="PF13041">
    <property type="entry name" value="PPR_2"/>
    <property type="match status" value="3"/>
</dbReference>
<dbReference type="SMART" id="SM00388">
    <property type="entry name" value="HisKA"/>
    <property type="match status" value="1"/>
</dbReference>
<sequence>MALHLRNSRKFPLSASTPPNKFGAGNGGFFVELESPNHGQDTAASRGRGIQGKQVDGSSLPLYILLSSFTHSSSPHCTHYQVPFILPHPSSLCSLQKILPLVRQKNIILRSKPESLLYCLNKFRPFCKQVDSMRYDSELDSDAENESFDVANANFELDPKEVERVCKVIDETFALDRNMEAVLNECGVNLSHELILGVLDRFKHARKPAFRFFCWAGDRPGFAHDSRTYNAMMNVLGKTRQFETMVSVLEDMGEKNLLTIDTFTICIKAFAAAKERKKAVGVIDLMKKYKFKADVETINCLLDALGKAKLGKEAQLLYEKSEHKFTPNLRTYTILLNGWCKVKNLMEAGRTWNGMIDNGFKPDIITHNIMLEGLLRSKKKSDAIKLFEVMKSKGPLPNVRSYTILLKDLCKHGNMKEAVDYFDDMLDSGCGPDAALYTCLMSGFGNQKKMDMVYRLLKEMKEKGCVPDGHTYNALIKMMTSRHMPDDAVKIYKKMIQNGIEPSIHTYNMMMKSFFIARNYDMSFAVWEEMKSKGCCPDENSYSVFIGGLLRQGRLIEACKYLEEMIDKGMKAPQLDYDKFRGDFSRAGSPNILEELAQKMKFSGNFEVANLITRWMFVVLSLAGLLIPLWINRVGRIENDVKLIPNNINQELLSGIQKTSTLFSPFNSSSINLERVLSSSLGENELQFSKIQSKAASILFQALSTIPYLSQVSYIGLDGLFFSYYTKEDQPYALYSNSTFSAKQNNDTNNYTWYIQPANRDTGKLYGEALKSPSFALVNSSWFQAALNSTNGYASLGTVWGSTSQELLLLSTAAMNGKGIVSLGFSMKSFIDLLITETAFYNGSLYLATNDGNVLTQGAIPNTRMILADNQVSFQLLGHNDQVGAVGNITCQSRDATWKESIVSIWEKKYVIICSPVEIAGLELVYVLALPHNEYSSLIHKNIKLAFILIIVMIGAMVITICSFVYLIVEAARREMYLCGALINQMEATRQSERKSMNKSLAFASASHDIRASLAGITGLIDISRNEVSKRDPSRSELLTNLLQMEACTRDLLGILNSILDTTKIEAGKMQLEEEEFDMEQLLEDVVDLYHPVGMKKGVDVILDPYDGSITKSSRVKGDRGKLKQIMCNLLSNAVKFTSEGHVIVRAWARKPSLENEILASNRNNSMSCLMCLFKIEKAAFSESEVVNSIIQGDPNCMEFVFEVNDTGKGIPKEKQKSVFENYVQVKETALGQEGTGLGLGIVQSLVRLMGGEIGIVDKEVGERGTCFRFNVFFSTSETDISSSNARASDIETNLDYISSDSFQHSGPIIRIHSPKTEGSQVILFIQSAKRSSVLHHFMQRLGIKVHIVNQHEQFYPTLKRIKQKLNLSRYSSSGKSEANSRSDGPGSRASSARSKEVPLSALDGTDNILPSQKKANARGGFVLIVIDVGAGPIREISRAVAEFRTDLNDNFCSKVVWLDKQDPSSNNLLALDEDKLPPSDLVISKPFHGSRLYQTIGLLPEFRAMPPPRGDIRHNIERVSFRNISSLEASTSDETTKSGVKGQYSAESIGNQKGKTEEIEEPKSNKPLTGKKILVADDDVIGQKIAKSVASQLGANIYSCKDGKEAWELVCRSLSDGTNAGASNDFSLPFDCILMDCQMIEMNGIEATRRIREAEETYGVHIPIIALSAHEKGEEIDKMIQAGVDGYLTKPLNAEVFLKAISGLINRT</sequence>
<evidence type="ECO:0000256" key="2">
    <source>
        <dbReference type="ARBA" id="ARBA00012438"/>
    </source>
</evidence>
<dbReference type="Gene3D" id="3.30.565.10">
    <property type="entry name" value="Histidine kinase-like ATPase, C-terminal domain"/>
    <property type="match status" value="1"/>
</dbReference>
<dbReference type="PRINTS" id="PR00344">
    <property type="entry name" value="BCTRLSENSOR"/>
</dbReference>
<dbReference type="Gene3D" id="1.25.40.10">
    <property type="entry name" value="Tetratricopeptide repeat domain"/>
    <property type="match status" value="4"/>
</dbReference>
<dbReference type="InterPro" id="IPR036097">
    <property type="entry name" value="HisK_dim/P_sf"/>
</dbReference>
<dbReference type="GO" id="GO:0000155">
    <property type="term" value="F:phosphorelay sensor kinase activity"/>
    <property type="evidence" value="ECO:0007669"/>
    <property type="project" value="InterPro"/>
</dbReference>
<feature type="modified residue" description="4-aspartylphosphate" evidence="5">
    <location>
        <position position="1637"/>
    </location>
</feature>
<dbReference type="PANTHER" id="PTHR43719:SF75">
    <property type="entry name" value="HISTIDINE KINASE CKI1"/>
    <property type="match status" value="1"/>
</dbReference>
<keyword evidence="8" id="KW-0812">Transmembrane</keyword>
<evidence type="ECO:0000313" key="11">
    <source>
        <dbReference type="EMBL" id="KAG8389558.1"/>
    </source>
</evidence>
<feature type="repeat" description="PPR" evidence="6">
    <location>
        <begin position="468"/>
        <end position="502"/>
    </location>
</feature>
<dbReference type="NCBIfam" id="TIGR00756">
    <property type="entry name" value="PPR"/>
    <property type="match status" value="8"/>
</dbReference>
<dbReference type="CDD" id="cd00082">
    <property type="entry name" value="HisKA"/>
    <property type="match status" value="1"/>
</dbReference>
<feature type="repeat" description="PPR" evidence="6">
    <location>
        <begin position="433"/>
        <end position="467"/>
    </location>
</feature>
<evidence type="ECO:0000256" key="7">
    <source>
        <dbReference type="SAM" id="MobiDB-lite"/>
    </source>
</evidence>
<feature type="compositionally biased region" description="Basic and acidic residues" evidence="7">
    <location>
        <begin position="1555"/>
        <end position="1565"/>
    </location>
</feature>
<feature type="compositionally biased region" description="Polar residues" evidence="7">
    <location>
        <begin position="1373"/>
        <end position="1393"/>
    </location>
</feature>
<evidence type="ECO:0000256" key="3">
    <source>
        <dbReference type="ARBA" id="ARBA00022553"/>
    </source>
</evidence>
<feature type="repeat" description="PPR" evidence="6">
    <location>
        <begin position="538"/>
        <end position="572"/>
    </location>
</feature>
<evidence type="ECO:0000256" key="8">
    <source>
        <dbReference type="SAM" id="Phobius"/>
    </source>
</evidence>
<dbReference type="InterPro" id="IPR011006">
    <property type="entry name" value="CheY-like_superfamily"/>
</dbReference>
<dbReference type="InterPro" id="IPR050956">
    <property type="entry name" value="2C_system_His_kinase"/>
</dbReference>
<comment type="caution">
    <text evidence="11">The sequence shown here is derived from an EMBL/GenBank/DDBJ whole genome shotgun (WGS) entry which is preliminary data.</text>
</comment>
<keyword evidence="3 5" id="KW-0597">Phosphoprotein</keyword>
<dbReference type="InterPro" id="IPR011990">
    <property type="entry name" value="TPR-like_helical_dom_sf"/>
</dbReference>
<feature type="repeat" description="PPR" evidence="6">
    <location>
        <begin position="503"/>
        <end position="537"/>
    </location>
</feature>
<feature type="transmembrane region" description="Helical" evidence="8">
    <location>
        <begin position="612"/>
        <end position="631"/>
    </location>
</feature>
<dbReference type="SMART" id="SM00448">
    <property type="entry name" value="REC"/>
    <property type="match status" value="1"/>
</dbReference>
<dbReference type="PROSITE" id="PS50110">
    <property type="entry name" value="RESPONSE_REGULATORY"/>
    <property type="match status" value="1"/>
</dbReference>
<accession>A0AAV6YDJ3</accession>
<gene>
    <name evidence="11" type="ORF">BUALT_Bualt02G0241700</name>
</gene>
<keyword evidence="12" id="KW-1185">Reference proteome</keyword>
<dbReference type="SUPFAM" id="SSF52172">
    <property type="entry name" value="CheY-like"/>
    <property type="match status" value="1"/>
</dbReference>
<feature type="transmembrane region" description="Helical" evidence="8">
    <location>
        <begin position="945"/>
        <end position="969"/>
    </location>
</feature>
<dbReference type="Pfam" id="PF01535">
    <property type="entry name" value="PPR"/>
    <property type="match status" value="2"/>
</dbReference>
<keyword evidence="8" id="KW-0472">Membrane</keyword>
<name>A0AAV6YDJ3_9LAMI</name>
<evidence type="ECO:0000256" key="1">
    <source>
        <dbReference type="ARBA" id="ARBA00000085"/>
    </source>
</evidence>
<evidence type="ECO:0000259" key="10">
    <source>
        <dbReference type="PROSITE" id="PS50110"/>
    </source>
</evidence>
<dbReference type="Pfam" id="PF00072">
    <property type="entry name" value="Response_reg"/>
    <property type="match status" value="1"/>
</dbReference>
<dbReference type="EMBL" id="WHWC01000002">
    <property type="protein sequence ID" value="KAG8389558.1"/>
    <property type="molecule type" value="Genomic_DNA"/>
</dbReference>
<feature type="domain" description="Histidine kinase" evidence="9">
    <location>
        <begin position="1005"/>
        <end position="1276"/>
    </location>
</feature>
<feature type="region of interest" description="Disordered" evidence="7">
    <location>
        <begin position="1373"/>
        <end position="1398"/>
    </location>
</feature>
<evidence type="ECO:0000256" key="6">
    <source>
        <dbReference type="PROSITE-ProRule" id="PRU00708"/>
    </source>
</evidence>
<dbReference type="InterPro" id="IPR001789">
    <property type="entry name" value="Sig_transdc_resp-reg_receiver"/>
</dbReference>
<feature type="region of interest" description="Disordered" evidence="7">
    <location>
        <begin position="1531"/>
        <end position="1565"/>
    </location>
</feature>
<proteinExistence type="predicted"/>
<keyword evidence="8" id="KW-1133">Transmembrane helix</keyword>
<dbReference type="SUPFAM" id="SSF55874">
    <property type="entry name" value="ATPase domain of HSP90 chaperone/DNA topoisomerase II/histidine kinase"/>
    <property type="match status" value="1"/>
</dbReference>
<comment type="catalytic activity">
    <reaction evidence="1">
        <text>ATP + protein L-histidine = ADP + protein N-phospho-L-histidine.</text>
        <dbReference type="EC" id="2.7.13.3"/>
    </reaction>
</comment>
<reference evidence="11" key="1">
    <citation type="submission" date="2019-10" db="EMBL/GenBank/DDBJ databases">
        <authorList>
            <person name="Zhang R."/>
            <person name="Pan Y."/>
            <person name="Wang J."/>
            <person name="Ma R."/>
            <person name="Yu S."/>
        </authorList>
    </citation>
    <scope>NUCLEOTIDE SEQUENCE</scope>
    <source>
        <strain evidence="11">LA-IB0</strain>
        <tissue evidence="11">Leaf</tissue>
    </source>
</reference>
<evidence type="ECO:0000259" key="9">
    <source>
        <dbReference type="PROSITE" id="PS50109"/>
    </source>
</evidence>
<feature type="repeat" description="PPR" evidence="6">
    <location>
        <begin position="363"/>
        <end position="397"/>
    </location>
</feature>
<dbReference type="InterPro" id="IPR004358">
    <property type="entry name" value="Sig_transdc_His_kin-like_C"/>
</dbReference>
<dbReference type="PROSITE" id="PS51375">
    <property type="entry name" value="PPR"/>
    <property type="match status" value="8"/>
</dbReference>
<evidence type="ECO:0000256" key="5">
    <source>
        <dbReference type="PROSITE-ProRule" id="PRU00169"/>
    </source>
</evidence>
<dbReference type="InterPro" id="IPR036890">
    <property type="entry name" value="HATPase_C_sf"/>
</dbReference>
<dbReference type="InterPro" id="IPR003594">
    <property type="entry name" value="HATPase_dom"/>
</dbReference>
<feature type="repeat" description="PPR" evidence="6">
    <location>
        <begin position="398"/>
        <end position="432"/>
    </location>
</feature>
<evidence type="ECO:0000313" key="12">
    <source>
        <dbReference type="Proteomes" id="UP000826271"/>
    </source>
</evidence>
<organism evidence="11 12">
    <name type="scientific">Buddleja alternifolia</name>
    <dbReference type="NCBI Taxonomy" id="168488"/>
    <lineage>
        <taxon>Eukaryota</taxon>
        <taxon>Viridiplantae</taxon>
        <taxon>Streptophyta</taxon>
        <taxon>Embryophyta</taxon>
        <taxon>Tracheophyta</taxon>
        <taxon>Spermatophyta</taxon>
        <taxon>Magnoliopsida</taxon>
        <taxon>eudicotyledons</taxon>
        <taxon>Gunneridae</taxon>
        <taxon>Pentapetalae</taxon>
        <taxon>asterids</taxon>
        <taxon>lamiids</taxon>
        <taxon>Lamiales</taxon>
        <taxon>Scrophulariaceae</taxon>
        <taxon>Buddlejeae</taxon>
        <taxon>Buddleja</taxon>
    </lineage>
</organism>
<dbReference type="CDD" id="cd17546">
    <property type="entry name" value="REC_hyHK_CKI1_RcsC-like"/>
    <property type="match status" value="1"/>
</dbReference>
<dbReference type="InterPro" id="IPR005467">
    <property type="entry name" value="His_kinase_dom"/>
</dbReference>
<dbReference type="InterPro" id="IPR002885">
    <property type="entry name" value="PPR_rpt"/>
</dbReference>
<keyword evidence="4" id="KW-0677">Repeat</keyword>
<dbReference type="Pfam" id="PF02518">
    <property type="entry name" value="HATPase_c"/>
    <property type="match status" value="1"/>
</dbReference>